<sequence length="101" mass="11666">MLNSKTTTTVRIAQTEYRLTSSKGFLRKIRRERRMRASPIFAENMIFLGSDIPISHARAVTRFVLFHAPMIPSETTRYEQHRLRGELSSSSDSGRAIPIWE</sequence>
<evidence type="ECO:0000256" key="1">
    <source>
        <dbReference type="SAM" id="MobiDB-lite"/>
    </source>
</evidence>
<dbReference type="AlphaFoldDB" id="A0AAQ3S4G8"/>
<evidence type="ECO:0000313" key="3">
    <source>
        <dbReference type="Proteomes" id="UP001374535"/>
    </source>
</evidence>
<name>A0AAQ3S4G8_VIGMU</name>
<keyword evidence="3" id="KW-1185">Reference proteome</keyword>
<protein>
    <submittedName>
        <fullName evidence="2">Uncharacterized protein</fullName>
    </submittedName>
</protein>
<proteinExistence type="predicted"/>
<reference evidence="2 3" key="1">
    <citation type="journal article" date="2023" name="Life. Sci Alliance">
        <title>Evolutionary insights into 3D genome organization and epigenetic landscape of Vigna mungo.</title>
        <authorList>
            <person name="Junaid A."/>
            <person name="Singh B."/>
            <person name="Bhatia S."/>
        </authorList>
    </citation>
    <scope>NUCLEOTIDE SEQUENCE [LARGE SCALE GENOMIC DNA]</scope>
    <source>
        <strain evidence="2">Urdbean</strain>
    </source>
</reference>
<accession>A0AAQ3S4G8</accession>
<feature type="region of interest" description="Disordered" evidence="1">
    <location>
        <begin position="82"/>
        <end position="101"/>
    </location>
</feature>
<evidence type="ECO:0000313" key="2">
    <source>
        <dbReference type="EMBL" id="WVZ15364.1"/>
    </source>
</evidence>
<organism evidence="2 3">
    <name type="scientific">Vigna mungo</name>
    <name type="common">Black gram</name>
    <name type="synonym">Phaseolus mungo</name>
    <dbReference type="NCBI Taxonomy" id="3915"/>
    <lineage>
        <taxon>Eukaryota</taxon>
        <taxon>Viridiplantae</taxon>
        <taxon>Streptophyta</taxon>
        <taxon>Embryophyta</taxon>
        <taxon>Tracheophyta</taxon>
        <taxon>Spermatophyta</taxon>
        <taxon>Magnoliopsida</taxon>
        <taxon>eudicotyledons</taxon>
        <taxon>Gunneridae</taxon>
        <taxon>Pentapetalae</taxon>
        <taxon>rosids</taxon>
        <taxon>fabids</taxon>
        <taxon>Fabales</taxon>
        <taxon>Fabaceae</taxon>
        <taxon>Papilionoideae</taxon>
        <taxon>50 kb inversion clade</taxon>
        <taxon>NPAAA clade</taxon>
        <taxon>indigoferoid/millettioid clade</taxon>
        <taxon>Phaseoleae</taxon>
        <taxon>Vigna</taxon>
    </lineage>
</organism>
<dbReference type="Proteomes" id="UP001374535">
    <property type="component" value="Chromosome 4"/>
</dbReference>
<dbReference type="EMBL" id="CP144697">
    <property type="protein sequence ID" value="WVZ15364.1"/>
    <property type="molecule type" value="Genomic_DNA"/>
</dbReference>
<gene>
    <name evidence="2" type="ORF">V8G54_012930</name>
</gene>